<dbReference type="FunCoup" id="A0A1I4D6S6">
    <property type="interactions" value="39"/>
</dbReference>
<accession>A0A1I4D6S6</accession>
<feature type="transmembrane region" description="Helical" evidence="6">
    <location>
        <begin position="46"/>
        <end position="70"/>
    </location>
</feature>
<dbReference type="Gene3D" id="1.10.3720.10">
    <property type="entry name" value="MetI-like"/>
    <property type="match status" value="1"/>
</dbReference>
<comment type="subcellular location">
    <subcellularLocation>
        <location evidence="6">Cell membrane</location>
        <topology evidence="6">Multi-pass membrane protein</topology>
    </subcellularLocation>
    <subcellularLocation>
        <location evidence="1">Membrane</location>
        <topology evidence="1">Multi-pass membrane protein</topology>
    </subcellularLocation>
</comment>
<dbReference type="Pfam" id="PF00528">
    <property type="entry name" value="BPD_transp_1"/>
    <property type="match status" value="1"/>
</dbReference>
<dbReference type="GO" id="GO:0031460">
    <property type="term" value="P:glycine betaine transport"/>
    <property type="evidence" value="ECO:0007669"/>
    <property type="project" value="TreeGrafter"/>
</dbReference>
<gene>
    <name evidence="8" type="ORF">SAMN04488085_104197</name>
</gene>
<dbReference type="EMBL" id="FOSW01000004">
    <property type="protein sequence ID" value="SFK88703.1"/>
    <property type="molecule type" value="Genomic_DNA"/>
</dbReference>
<dbReference type="PANTHER" id="PTHR30177">
    <property type="entry name" value="GLYCINE BETAINE/L-PROLINE TRANSPORT SYSTEM PERMEASE PROTEIN PROW"/>
    <property type="match status" value="1"/>
</dbReference>
<dbReference type="CDD" id="cd06261">
    <property type="entry name" value="TM_PBP2"/>
    <property type="match status" value="1"/>
</dbReference>
<feature type="transmembrane region" description="Helical" evidence="6">
    <location>
        <begin position="210"/>
        <end position="231"/>
    </location>
</feature>
<dbReference type="GO" id="GO:0005886">
    <property type="term" value="C:plasma membrane"/>
    <property type="evidence" value="ECO:0007669"/>
    <property type="project" value="UniProtKB-SubCell"/>
</dbReference>
<keyword evidence="9" id="KW-1185">Reference proteome</keyword>
<dbReference type="PROSITE" id="PS50928">
    <property type="entry name" value="ABC_TM1"/>
    <property type="match status" value="1"/>
</dbReference>
<organism evidence="8 9">
    <name type="scientific">Geodermatophilus ruber</name>
    <dbReference type="NCBI Taxonomy" id="504800"/>
    <lineage>
        <taxon>Bacteria</taxon>
        <taxon>Bacillati</taxon>
        <taxon>Actinomycetota</taxon>
        <taxon>Actinomycetes</taxon>
        <taxon>Geodermatophilales</taxon>
        <taxon>Geodermatophilaceae</taxon>
        <taxon>Geodermatophilus</taxon>
    </lineage>
</organism>
<sequence length="244" mass="25249">MAFLGVHPLAGAAGTPGTGLLAADEAPNPWFDPSYVTGNWDTIVGYLGQHIRLTVAAVALGALIALPLALLARRGRWLSGSVLGLSSVVYTIPSLAMFAFLAPFTGPLSATTVLVGLTLYTLVILVRNFLAGLQGVPADVREAARGMGYGPARLFLRVDLPLALPTFMAGLRIATVSTVALVTVGVITGNGGLGQLIVGGFNSNFYRAEIVTGAVGCVLLALVADVLLAGLERLLTPWTRAVRT</sequence>
<evidence type="ECO:0000256" key="5">
    <source>
        <dbReference type="ARBA" id="ARBA00023136"/>
    </source>
</evidence>
<dbReference type="GO" id="GO:0055085">
    <property type="term" value="P:transmembrane transport"/>
    <property type="evidence" value="ECO:0007669"/>
    <property type="project" value="InterPro"/>
</dbReference>
<reference evidence="8 9" key="1">
    <citation type="submission" date="2016-10" db="EMBL/GenBank/DDBJ databases">
        <authorList>
            <person name="de Groot N.N."/>
        </authorList>
    </citation>
    <scope>NUCLEOTIDE SEQUENCE [LARGE SCALE GENOMIC DNA]</scope>
    <source>
        <strain evidence="8 9">DSM 45317</strain>
    </source>
</reference>
<keyword evidence="4 6" id="KW-1133">Transmembrane helix</keyword>
<keyword evidence="5 6" id="KW-0472">Membrane</keyword>
<comment type="similarity">
    <text evidence="6">Belongs to the binding-protein-dependent transport system permease family.</text>
</comment>
<dbReference type="InterPro" id="IPR000515">
    <property type="entry name" value="MetI-like"/>
</dbReference>
<feature type="transmembrane region" description="Helical" evidence="6">
    <location>
        <begin position="179"/>
        <end position="198"/>
    </location>
</feature>
<evidence type="ECO:0000256" key="1">
    <source>
        <dbReference type="ARBA" id="ARBA00004141"/>
    </source>
</evidence>
<dbReference type="RefSeq" id="WP_091323139.1">
    <property type="nucleotide sequence ID" value="NZ_FOSW01000004.1"/>
</dbReference>
<evidence type="ECO:0000259" key="7">
    <source>
        <dbReference type="PROSITE" id="PS50928"/>
    </source>
</evidence>
<dbReference type="InParanoid" id="A0A1I4D6S6"/>
<dbReference type="InterPro" id="IPR035906">
    <property type="entry name" value="MetI-like_sf"/>
</dbReference>
<dbReference type="InterPro" id="IPR051204">
    <property type="entry name" value="ABC_transp_perm/SBD"/>
</dbReference>
<evidence type="ECO:0000256" key="3">
    <source>
        <dbReference type="ARBA" id="ARBA00022692"/>
    </source>
</evidence>
<dbReference type="AlphaFoldDB" id="A0A1I4D6S6"/>
<protein>
    <submittedName>
        <fullName evidence="8">Osmoprotectant transport system permease protein</fullName>
    </submittedName>
</protein>
<dbReference type="SUPFAM" id="SSF161098">
    <property type="entry name" value="MetI-like"/>
    <property type="match status" value="1"/>
</dbReference>
<feature type="transmembrane region" description="Helical" evidence="6">
    <location>
        <begin position="108"/>
        <end position="133"/>
    </location>
</feature>
<evidence type="ECO:0000313" key="8">
    <source>
        <dbReference type="EMBL" id="SFK88703.1"/>
    </source>
</evidence>
<keyword evidence="2 6" id="KW-0813">Transport</keyword>
<evidence type="ECO:0000313" key="9">
    <source>
        <dbReference type="Proteomes" id="UP000199152"/>
    </source>
</evidence>
<dbReference type="PANTHER" id="PTHR30177:SF4">
    <property type="entry name" value="OSMOPROTECTANT IMPORT PERMEASE PROTEIN OSMW"/>
    <property type="match status" value="1"/>
</dbReference>
<evidence type="ECO:0000256" key="2">
    <source>
        <dbReference type="ARBA" id="ARBA00022448"/>
    </source>
</evidence>
<dbReference type="STRING" id="504800.SAMN04488085_104197"/>
<feature type="transmembrane region" description="Helical" evidence="6">
    <location>
        <begin position="82"/>
        <end position="102"/>
    </location>
</feature>
<keyword evidence="3 6" id="KW-0812">Transmembrane</keyword>
<proteinExistence type="inferred from homology"/>
<name>A0A1I4D6S6_9ACTN</name>
<feature type="domain" description="ABC transmembrane type-1" evidence="7">
    <location>
        <begin position="47"/>
        <end position="228"/>
    </location>
</feature>
<evidence type="ECO:0000256" key="6">
    <source>
        <dbReference type="RuleBase" id="RU363032"/>
    </source>
</evidence>
<dbReference type="Proteomes" id="UP000199152">
    <property type="component" value="Unassembled WGS sequence"/>
</dbReference>
<dbReference type="OrthoDB" id="3233284at2"/>
<evidence type="ECO:0000256" key="4">
    <source>
        <dbReference type="ARBA" id="ARBA00022989"/>
    </source>
</evidence>